<accession>A0A6L2MF92</accession>
<evidence type="ECO:0000259" key="2">
    <source>
        <dbReference type="Pfam" id="PF07727"/>
    </source>
</evidence>
<reference evidence="4" key="1">
    <citation type="journal article" date="2019" name="Sci. Rep.">
        <title>Draft genome of Tanacetum cinerariifolium, the natural source of mosquito coil.</title>
        <authorList>
            <person name="Yamashiro T."/>
            <person name="Shiraishi A."/>
            <person name="Satake H."/>
            <person name="Nakayama K."/>
        </authorList>
    </citation>
    <scope>NUCLEOTIDE SEQUENCE</scope>
</reference>
<evidence type="ECO:0000259" key="3">
    <source>
        <dbReference type="Pfam" id="PF22936"/>
    </source>
</evidence>
<comment type="caution">
    <text evidence="4">The sequence shown here is derived from an EMBL/GenBank/DDBJ whole genome shotgun (WGS) entry which is preliminary data.</text>
</comment>
<feature type="region of interest" description="Disordered" evidence="1">
    <location>
        <begin position="83"/>
        <end position="123"/>
    </location>
</feature>
<feature type="domain" description="Reverse transcriptase Ty1/copia-type" evidence="2">
    <location>
        <begin position="202"/>
        <end position="295"/>
    </location>
</feature>
<dbReference type="Pfam" id="PF22936">
    <property type="entry name" value="Pol_BBD"/>
    <property type="match status" value="1"/>
</dbReference>
<dbReference type="EMBL" id="BKCJ010006537">
    <property type="protein sequence ID" value="GEU72666.1"/>
    <property type="molecule type" value="Genomic_DNA"/>
</dbReference>
<feature type="compositionally biased region" description="Polar residues" evidence="1">
    <location>
        <begin position="85"/>
        <end position="123"/>
    </location>
</feature>
<dbReference type="InterPro" id="IPR013103">
    <property type="entry name" value="RVT_2"/>
</dbReference>
<dbReference type="AlphaFoldDB" id="A0A6L2MF92"/>
<protein>
    <submittedName>
        <fullName evidence="4">Uncharacterized protein</fullName>
    </submittedName>
</protein>
<dbReference type="PANTHER" id="PTHR11439:SF483">
    <property type="entry name" value="PEPTIDE SYNTHASE GLIP-LIKE, PUTATIVE (AFU_ORTHOLOGUE AFUA_3G12920)-RELATED"/>
    <property type="match status" value="1"/>
</dbReference>
<evidence type="ECO:0000313" key="4">
    <source>
        <dbReference type="EMBL" id="GEU72666.1"/>
    </source>
</evidence>
<sequence>MSLFHVQGHSHKRLKDQGYFDSGCSKHMRGNLSYLTDFKEFDRGYVAFGGGAKGGKITGKGIIRIDGDNKDNDGLCKESEIDNQEWPNAENSTKDVNTARPSINTASSNINTASPTVNTASQSDDFFGADNDMRSLDGVEVDISNISTTYHVPTTLDTRIHKDYSLDNMISDMQSGGFSQEEGIDYDEVFAPVARIEAIRMIKEEVYVCQPPGFEDPDYPNKVYKVEKALYGLYHVLRAWYETLAKYLLYNGFFRGKIDQTLFIKRQKEDIMLVHVSQIEYLSARIKMLDEILRKFKYADVKPANTPMDKEKALLKDSDGDDIDVHLYRSMIGSLMYLTSYKPNIMFAVDTCAKFQCKKQTVVAISTTKAEYVAAASCCGQIQKKNDVKARSMLLMPLLNEHLMTFNQYKDAKSLLDAITTRFGGNDATRKT</sequence>
<dbReference type="InterPro" id="IPR054722">
    <property type="entry name" value="PolX-like_BBD"/>
</dbReference>
<gene>
    <name evidence="4" type="ORF">Tci_044644</name>
</gene>
<name>A0A6L2MF92_TANCI</name>
<feature type="domain" description="Retrovirus-related Pol polyprotein from transposon TNT 1-94-like beta-barrel" evidence="3">
    <location>
        <begin position="19"/>
        <end position="70"/>
    </location>
</feature>
<dbReference type="PANTHER" id="PTHR11439">
    <property type="entry name" value="GAG-POL-RELATED RETROTRANSPOSON"/>
    <property type="match status" value="1"/>
</dbReference>
<proteinExistence type="predicted"/>
<evidence type="ECO:0000256" key="1">
    <source>
        <dbReference type="SAM" id="MobiDB-lite"/>
    </source>
</evidence>
<organism evidence="4">
    <name type="scientific">Tanacetum cinerariifolium</name>
    <name type="common">Dalmatian daisy</name>
    <name type="synonym">Chrysanthemum cinerariifolium</name>
    <dbReference type="NCBI Taxonomy" id="118510"/>
    <lineage>
        <taxon>Eukaryota</taxon>
        <taxon>Viridiplantae</taxon>
        <taxon>Streptophyta</taxon>
        <taxon>Embryophyta</taxon>
        <taxon>Tracheophyta</taxon>
        <taxon>Spermatophyta</taxon>
        <taxon>Magnoliopsida</taxon>
        <taxon>eudicotyledons</taxon>
        <taxon>Gunneridae</taxon>
        <taxon>Pentapetalae</taxon>
        <taxon>asterids</taxon>
        <taxon>campanulids</taxon>
        <taxon>Asterales</taxon>
        <taxon>Asteraceae</taxon>
        <taxon>Asteroideae</taxon>
        <taxon>Anthemideae</taxon>
        <taxon>Anthemidinae</taxon>
        <taxon>Tanacetum</taxon>
    </lineage>
</organism>
<dbReference type="Pfam" id="PF07727">
    <property type="entry name" value="RVT_2"/>
    <property type="match status" value="1"/>
</dbReference>